<reference evidence="1" key="2">
    <citation type="submission" date="2016-06" db="EMBL/GenBank/DDBJ databases">
        <title>The genome of a short-lived fish provides insights into sex chromosome evolution and the genetic control of aging.</title>
        <authorList>
            <person name="Reichwald K."/>
            <person name="Felder M."/>
            <person name="Petzold A."/>
            <person name="Koch P."/>
            <person name="Groth M."/>
            <person name="Platzer M."/>
        </authorList>
    </citation>
    <scope>NUCLEOTIDE SEQUENCE</scope>
    <source>
        <tissue evidence="1">Brain</tissue>
    </source>
</reference>
<evidence type="ECO:0000313" key="1">
    <source>
        <dbReference type="EMBL" id="SBQ28909.1"/>
    </source>
</evidence>
<proteinExistence type="predicted"/>
<dbReference type="EMBL" id="HAEA01000429">
    <property type="protein sequence ID" value="SBQ28909.1"/>
    <property type="molecule type" value="Transcribed_RNA"/>
</dbReference>
<sequence>GFTHGARLGTAQRRDVGLHSHGLITCGRGQRGRVVSEMVLDEGILILSYRSWLSVCKMSPLQ</sequence>
<feature type="non-terminal residue" evidence="1">
    <location>
        <position position="62"/>
    </location>
</feature>
<protein>
    <submittedName>
        <fullName evidence="1">Uncharacterized protein</fullName>
    </submittedName>
</protein>
<feature type="non-terminal residue" evidence="1">
    <location>
        <position position="1"/>
    </location>
</feature>
<gene>
    <name evidence="1" type="primary">Nfu_g_1_025283</name>
</gene>
<organism evidence="1">
    <name type="scientific">Nothobranchius kadleci</name>
    <name type="common">African annual killifish</name>
    <dbReference type="NCBI Taxonomy" id="1051664"/>
    <lineage>
        <taxon>Eukaryota</taxon>
        <taxon>Metazoa</taxon>
        <taxon>Chordata</taxon>
        <taxon>Craniata</taxon>
        <taxon>Vertebrata</taxon>
        <taxon>Euteleostomi</taxon>
        <taxon>Actinopterygii</taxon>
        <taxon>Neopterygii</taxon>
        <taxon>Teleostei</taxon>
        <taxon>Neoteleostei</taxon>
        <taxon>Acanthomorphata</taxon>
        <taxon>Ovalentaria</taxon>
        <taxon>Atherinomorphae</taxon>
        <taxon>Cyprinodontiformes</taxon>
        <taxon>Nothobranchiidae</taxon>
        <taxon>Nothobranchius</taxon>
    </lineage>
</organism>
<dbReference type="AlphaFoldDB" id="A0A1A8D7I8"/>
<reference evidence="1" key="1">
    <citation type="submission" date="2016-05" db="EMBL/GenBank/DDBJ databases">
        <authorList>
            <person name="Lavstsen T."/>
            <person name="Jespersen J.S."/>
        </authorList>
    </citation>
    <scope>NUCLEOTIDE SEQUENCE</scope>
    <source>
        <tissue evidence="1">Brain</tissue>
    </source>
</reference>
<accession>A0A1A8D7I8</accession>
<name>A0A1A8D7I8_NOTKA</name>